<dbReference type="GO" id="GO:0022857">
    <property type="term" value="F:transmembrane transporter activity"/>
    <property type="evidence" value="ECO:0007669"/>
    <property type="project" value="TreeGrafter"/>
</dbReference>
<evidence type="ECO:0000259" key="7">
    <source>
        <dbReference type="Pfam" id="PF02687"/>
    </source>
</evidence>
<dbReference type="InterPro" id="IPR003838">
    <property type="entry name" value="ABC3_permease_C"/>
</dbReference>
<keyword evidence="3 6" id="KW-0812">Transmembrane</keyword>
<feature type="transmembrane region" description="Helical" evidence="6">
    <location>
        <begin position="326"/>
        <end position="352"/>
    </location>
</feature>
<feature type="transmembrane region" description="Helical" evidence="6">
    <location>
        <begin position="279"/>
        <end position="301"/>
    </location>
</feature>
<feature type="domain" description="MacB-like periplasmic core" evidence="8">
    <location>
        <begin position="429"/>
        <end position="627"/>
    </location>
</feature>
<feature type="transmembrane region" description="Helical" evidence="6">
    <location>
        <begin position="666"/>
        <end position="687"/>
    </location>
</feature>
<keyword evidence="10" id="KW-1185">Reference proteome</keyword>
<feature type="domain" description="MacB-like periplasmic core" evidence="8">
    <location>
        <begin position="21"/>
        <end position="239"/>
    </location>
</feature>
<evidence type="ECO:0000256" key="5">
    <source>
        <dbReference type="ARBA" id="ARBA00023136"/>
    </source>
</evidence>
<keyword evidence="2" id="KW-1003">Cell membrane</keyword>
<dbReference type="InterPro" id="IPR025857">
    <property type="entry name" value="MacB_PCD"/>
</dbReference>
<dbReference type="Pfam" id="PF02687">
    <property type="entry name" value="FtsX"/>
    <property type="match status" value="2"/>
</dbReference>
<keyword evidence="5 6" id="KW-0472">Membrane</keyword>
<name>A0A1I3HDX4_9SPHI</name>
<dbReference type="STRING" id="1477437.SAMN05444682_103325"/>
<evidence type="ECO:0000256" key="3">
    <source>
        <dbReference type="ARBA" id="ARBA00022692"/>
    </source>
</evidence>
<gene>
    <name evidence="9" type="ORF">SAMN05444682_103325</name>
</gene>
<evidence type="ECO:0000256" key="4">
    <source>
        <dbReference type="ARBA" id="ARBA00022989"/>
    </source>
</evidence>
<dbReference type="RefSeq" id="WP_090626099.1">
    <property type="nucleotide sequence ID" value="NZ_FOQO01000003.1"/>
</dbReference>
<dbReference type="InterPro" id="IPR050250">
    <property type="entry name" value="Macrolide_Exporter_MacB"/>
</dbReference>
<dbReference type="AlphaFoldDB" id="A0A1I3HDX4"/>
<dbReference type="OrthoDB" id="1451596at2"/>
<sequence>MLKNYFKTAWRNLIRNKGFAAINLLGMTIGMTCTILILLWVRSEVSYDKFHENYDDIYTVIANRDFNNRVFTDYNMVLPLASALENASPQIKHAVVTTQGYDITLRYNDVLLQQGSYTVSEHFFDLFSWNFLKGNPATAIKDPSSVVLTQSAAKAIFGNADPIGKTITVVEESRELTITAVVADPPNNSSFQFDLIRPFNYSDADVRRMMNNWNGSSWRVYVQAVPGADMQQIDHAINTIKKQHDPYDKGSTYFTFPMRKWRLYSEFRDGINVGGMIEYVRLFTIIAAIILMIACVNFMNLSTARSEKRAREVGVRKTMGSGKTPLILQFFCESTILVLIAFFLSIFMVYALLPAFNTLVAKDLSLDISQPYFWLGALAIVLLTGIIAGSYPALYLSSFNPVKVLKGTFLTGSNAVLPRHLLVVGQFVISFLLISATIIVYQQLQYVKDRDMGYNPDNLVMITSTDDTEKNFAVIKQELIASQLVQAVTRSSSPITQVWWKSGAPDWNGKPADFNLIVSGIRTDVDFTKTMGINMLQGQDFSGMPSDSSAILLNRSAVEAMGLKDPIGMEMRFGDEKYHVIGVTEDIIMESPYQPVDPMLTFYNPNATGVISLRLADGVQPQQALPLIESVFKKYNPAYPFNYQFADEEFGNKFLTEELISKITNLFASLAIFICCIGLAGLASFMVEKRFKEIGIRKVLGASVQQVILLISSQFMKLVLIAFAIAAPLTWWLMHNWLENYTFHIEISVWVFVIVGLVILCIALTVVSLNAVRAATTNPVESLRDE</sequence>
<feature type="transmembrane region" description="Helical" evidence="6">
    <location>
        <begin position="707"/>
        <end position="727"/>
    </location>
</feature>
<dbReference type="PANTHER" id="PTHR30572">
    <property type="entry name" value="MEMBRANE COMPONENT OF TRANSPORTER-RELATED"/>
    <property type="match status" value="1"/>
</dbReference>
<feature type="domain" description="ABC3 transporter permease C-terminal" evidence="7">
    <location>
        <begin position="666"/>
        <end position="779"/>
    </location>
</feature>
<proteinExistence type="predicted"/>
<feature type="transmembrane region" description="Helical" evidence="6">
    <location>
        <begin position="417"/>
        <end position="441"/>
    </location>
</feature>
<feature type="transmembrane region" description="Helical" evidence="6">
    <location>
        <begin position="747"/>
        <end position="769"/>
    </location>
</feature>
<dbReference type="GO" id="GO:0005886">
    <property type="term" value="C:plasma membrane"/>
    <property type="evidence" value="ECO:0007669"/>
    <property type="project" value="UniProtKB-SubCell"/>
</dbReference>
<evidence type="ECO:0000313" key="10">
    <source>
        <dbReference type="Proteomes" id="UP000198670"/>
    </source>
</evidence>
<comment type="subcellular location">
    <subcellularLocation>
        <location evidence="1">Cell membrane</location>
        <topology evidence="1">Multi-pass membrane protein</topology>
    </subcellularLocation>
</comment>
<protein>
    <submittedName>
        <fullName evidence="9">ABC-type antimicrobial peptide transport system, permease component</fullName>
    </submittedName>
</protein>
<organism evidence="9 10">
    <name type="scientific">Parapedobacter indicus</name>
    <dbReference type="NCBI Taxonomy" id="1477437"/>
    <lineage>
        <taxon>Bacteria</taxon>
        <taxon>Pseudomonadati</taxon>
        <taxon>Bacteroidota</taxon>
        <taxon>Sphingobacteriia</taxon>
        <taxon>Sphingobacteriales</taxon>
        <taxon>Sphingobacteriaceae</taxon>
        <taxon>Parapedobacter</taxon>
    </lineage>
</organism>
<keyword evidence="4 6" id="KW-1133">Transmembrane helix</keyword>
<feature type="transmembrane region" description="Helical" evidence="6">
    <location>
        <begin position="21"/>
        <end position="41"/>
    </location>
</feature>
<feature type="domain" description="ABC3 transporter permease C-terminal" evidence="7">
    <location>
        <begin position="285"/>
        <end position="401"/>
    </location>
</feature>
<evidence type="ECO:0000256" key="6">
    <source>
        <dbReference type="SAM" id="Phobius"/>
    </source>
</evidence>
<accession>A0A1I3HDX4</accession>
<feature type="transmembrane region" description="Helical" evidence="6">
    <location>
        <begin position="372"/>
        <end position="396"/>
    </location>
</feature>
<dbReference type="Pfam" id="PF12704">
    <property type="entry name" value="MacB_PCD"/>
    <property type="match status" value="2"/>
</dbReference>
<dbReference type="EMBL" id="FOQO01000003">
    <property type="protein sequence ID" value="SFI33978.1"/>
    <property type="molecule type" value="Genomic_DNA"/>
</dbReference>
<evidence type="ECO:0000259" key="8">
    <source>
        <dbReference type="Pfam" id="PF12704"/>
    </source>
</evidence>
<evidence type="ECO:0000256" key="1">
    <source>
        <dbReference type="ARBA" id="ARBA00004651"/>
    </source>
</evidence>
<reference evidence="9 10" key="1">
    <citation type="submission" date="2016-10" db="EMBL/GenBank/DDBJ databases">
        <authorList>
            <person name="de Groot N.N."/>
        </authorList>
    </citation>
    <scope>NUCLEOTIDE SEQUENCE [LARGE SCALE GENOMIC DNA]</scope>
    <source>
        <strain evidence="9 10">RK1</strain>
    </source>
</reference>
<evidence type="ECO:0000256" key="2">
    <source>
        <dbReference type="ARBA" id="ARBA00022475"/>
    </source>
</evidence>
<dbReference type="Proteomes" id="UP000198670">
    <property type="component" value="Unassembled WGS sequence"/>
</dbReference>
<dbReference type="PANTHER" id="PTHR30572:SF18">
    <property type="entry name" value="ABC-TYPE MACROLIDE FAMILY EXPORT SYSTEM PERMEASE COMPONENT 2"/>
    <property type="match status" value="1"/>
</dbReference>
<evidence type="ECO:0000313" key="9">
    <source>
        <dbReference type="EMBL" id="SFI33978.1"/>
    </source>
</evidence>